<name>A0A8S9R9J2_BRACR</name>
<proteinExistence type="predicted"/>
<dbReference type="EMBL" id="QGKX02000996">
    <property type="protein sequence ID" value="KAF3560294.1"/>
    <property type="molecule type" value="Genomic_DNA"/>
</dbReference>
<sequence>MDKPFEEAYFTHRLWMFFRETKETEQDIERMFHQIREKMRQRNSRGIIRNLGNALVRVDFHVLDIKLNLNSSLLLGRAFMAIVGAICDMQTNKLCLILIDPNVYYDPVSVVNPQTSYMETEDDLRFIAF</sequence>
<evidence type="ECO:0000313" key="1">
    <source>
        <dbReference type="EMBL" id="KAF3560294.1"/>
    </source>
</evidence>
<accession>A0A8S9R9J2</accession>
<protein>
    <submittedName>
        <fullName evidence="1">Uncharacterized protein</fullName>
    </submittedName>
</protein>
<dbReference type="AlphaFoldDB" id="A0A8S9R9J2"/>
<gene>
    <name evidence="1" type="ORF">F2Q69_00014109</name>
</gene>
<organism evidence="1 2">
    <name type="scientific">Brassica cretica</name>
    <name type="common">Mustard</name>
    <dbReference type="NCBI Taxonomy" id="69181"/>
    <lineage>
        <taxon>Eukaryota</taxon>
        <taxon>Viridiplantae</taxon>
        <taxon>Streptophyta</taxon>
        <taxon>Embryophyta</taxon>
        <taxon>Tracheophyta</taxon>
        <taxon>Spermatophyta</taxon>
        <taxon>Magnoliopsida</taxon>
        <taxon>eudicotyledons</taxon>
        <taxon>Gunneridae</taxon>
        <taxon>Pentapetalae</taxon>
        <taxon>rosids</taxon>
        <taxon>malvids</taxon>
        <taxon>Brassicales</taxon>
        <taxon>Brassicaceae</taxon>
        <taxon>Brassiceae</taxon>
        <taxon>Brassica</taxon>
    </lineage>
</organism>
<dbReference type="Proteomes" id="UP000712600">
    <property type="component" value="Unassembled WGS sequence"/>
</dbReference>
<reference evidence="1" key="1">
    <citation type="submission" date="2019-12" db="EMBL/GenBank/DDBJ databases">
        <title>Genome sequencing and annotation of Brassica cretica.</title>
        <authorList>
            <person name="Studholme D.J."/>
            <person name="Sarris P."/>
        </authorList>
    </citation>
    <scope>NUCLEOTIDE SEQUENCE</scope>
    <source>
        <strain evidence="1">PFS-109/04</strain>
        <tissue evidence="1">Leaf</tissue>
    </source>
</reference>
<evidence type="ECO:0000313" key="2">
    <source>
        <dbReference type="Proteomes" id="UP000712600"/>
    </source>
</evidence>
<comment type="caution">
    <text evidence="1">The sequence shown here is derived from an EMBL/GenBank/DDBJ whole genome shotgun (WGS) entry which is preliminary data.</text>
</comment>